<evidence type="ECO:0008006" key="4">
    <source>
        <dbReference type="Google" id="ProtNLM"/>
    </source>
</evidence>
<dbReference type="OrthoDB" id="7064390at2"/>
<dbReference type="EMBL" id="FTOE01000013">
    <property type="protein sequence ID" value="SIT07824.1"/>
    <property type="molecule type" value="Genomic_DNA"/>
</dbReference>
<accession>A0A1N7PB54</accession>
<sequence length="118" mass="13194">MLKTIITTAVLAFTMLTSTMAYSGAGHSHGPSVQPTNEQIVSKAFQELVIIVDKSELVEGKTLDKSWKEVTNKKVHNKSLRHYIVSFEHAQDKETLYILLNSQGTYLGANFNGTFEEF</sequence>
<dbReference type="Proteomes" id="UP000185999">
    <property type="component" value="Unassembled WGS sequence"/>
</dbReference>
<protein>
    <recommendedName>
        <fullName evidence="4">DUF3887 domain-containing protein</fullName>
    </recommendedName>
</protein>
<dbReference type="InterPro" id="IPR045503">
    <property type="entry name" value="DUF6488"/>
</dbReference>
<dbReference type="RefSeq" id="WP_054341454.1">
    <property type="nucleotide sequence ID" value="NZ_FTOE01000013.1"/>
</dbReference>
<keyword evidence="3" id="KW-1185">Reference proteome</keyword>
<evidence type="ECO:0000313" key="2">
    <source>
        <dbReference type="EMBL" id="SIT07824.1"/>
    </source>
</evidence>
<dbReference type="AlphaFoldDB" id="A0A1N7PB54"/>
<feature type="chain" id="PRO_5009943793" description="DUF3887 domain-containing protein" evidence="1">
    <location>
        <begin position="24"/>
        <end position="118"/>
    </location>
</feature>
<gene>
    <name evidence="2" type="ORF">SAMN05421760_113108</name>
</gene>
<name>A0A1N7PB54_9GAMM</name>
<evidence type="ECO:0000256" key="1">
    <source>
        <dbReference type="SAM" id="SignalP"/>
    </source>
</evidence>
<dbReference type="STRING" id="619304.SAMN05421760_113108"/>
<proteinExistence type="predicted"/>
<dbReference type="Pfam" id="PF20098">
    <property type="entry name" value="DUF6488"/>
    <property type="match status" value="1"/>
</dbReference>
<keyword evidence="1" id="KW-0732">Signal</keyword>
<feature type="signal peptide" evidence="1">
    <location>
        <begin position="1"/>
        <end position="23"/>
    </location>
</feature>
<organism evidence="2 3">
    <name type="scientific">Neptunomonas antarctica</name>
    <dbReference type="NCBI Taxonomy" id="619304"/>
    <lineage>
        <taxon>Bacteria</taxon>
        <taxon>Pseudomonadati</taxon>
        <taxon>Pseudomonadota</taxon>
        <taxon>Gammaproteobacteria</taxon>
        <taxon>Oceanospirillales</taxon>
        <taxon>Oceanospirillaceae</taxon>
        <taxon>Neptunomonas</taxon>
    </lineage>
</organism>
<evidence type="ECO:0000313" key="3">
    <source>
        <dbReference type="Proteomes" id="UP000185999"/>
    </source>
</evidence>
<reference evidence="3" key="1">
    <citation type="submission" date="2017-01" db="EMBL/GenBank/DDBJ databases">
        <authorList>
            <person name="Varghese N."/>
            <person name="Submissions S."/>
        </authorList>
    </citation>
    <scope>NUCLEOTIDE SEQUENCE [LARGE SCALE GENOMIC DNA]</scope>
    <source>
        <strain evidence="3">DSM 22306</strain>
    </source>
</reference>